<comment type="similarity">
    <text evidence="2">Belongs to the plant self-incompatibility (S1) protein family.</text>
</comment>
<evidence type="ECO:0000313" key="8">
    <source>
        <dbReference type="Proteomes" id="UP001341840"/>
    </source>
</evidence>
<dbReference type="Proteomes" id="UP001341840">
    <property type="component" value="Unassembled WGS sequence"/>
</dbReference>
<evidence type="ECO:0000256" key="1">
    <source>
        <dbReference type="ARBA" id="ARBA00004613"/>
    </source>
</evidence>
<organism evidence="7 8">
    <name type="scientific">Stylosanthes scabra</name>
    <dbReference type="NCBI Taxonomy" id="79078"/>
    <lineage>
        <taxon>Eukaryota</taxon>
        <taxon>Viridiplantae</taxon>
        <taxon>Streptophyta</taxon>
        <taxon>Embryophyta</taxon>
        <taxon>Tracheophyta</taxon>
        <taxon>Spermatophyta</taxon>
        <taxon>Magnoliopsida</taxon>
        <taxon>eudicotyledons</taxon>
        <taxon>Gunneridae</taxon>
        <taxon>Pentapetalae</taxon>
        <taxon>rosids</taxon>
        <taxon>fabids</taxon>
        <taxon>Fabales</taxon>
        <taxon>Fabaceae</taxon>
        <taxon>Papilionoideae</taxon>
        <taxon>50 kb inversion clade</taxon>
        <taxon>dalbergioids sensu lato</taxon>
        <taxon>Dalbergieae</taxon>
        <taxon>Pterocarpus clade</taxon>
        <taxon>Stylosanthes</taxon>
    </lineage>
</organism>
<feature type="non-terminal residue" evidence="7">
    <location>
        <position position="81"/>
    </location>
</feature>
<sequence length="81" mass="9123">MASFSKVSLSISLLLTLILAIQFNGCESNLFSKTKVEVFNRLTNGVILGFHCKDKHHDLGPVTLQPNQSWSFRFLPDLFNP</sequence>
<keyword evidence="3" id="KW-0713">Self-incompatibility</keyword>
<dbReference type="EMBL" id="JASCZI010182343">
    <property type="protein sequence ID" value="MED6187691.1"/>
    <property type="molecule type" value="Genomic_DNA"/>
</dbReference>
<comment type="caution">
    <text evidence="7">The sequence shown here is derived from an EMBL/GenBank/DDBJ whole genome shotgun (WGS) entry which is preliminary data.</text>
</comment>
<keyword evidence="4" id="KW-0964">Secreted</keyword>
<evidence type="ECO:0000313" key="7">
    <source>
        <dbReference type="EMBL" id="MED6187691.1"/>
    </source>
</evidence>
<comment type="subcellular location">
    <subcellularLocation>
        <location evidence="1">Secreted</location>
    </subcellularLocation>
</comment>
<proteinExistence type="inferred from homology"/>
<name>A0ABU6WS49_9FABA</name>
<keyword evidence="8" id="KW-1185">Reference proteome</keyword>
<evidence type="ECO:0000256" key="5">
    <source>
        <dbReference type="ARBA" id="ARBA00022729"/>
    </source>
</evidence>
<evidence type="ECO:0000256" key="2">
    <source>
        <dbReference type="ARBA" id="ARBA00005581"/>
    </source>
</evidence>
<dbReference type="Pfam" id="PF05938">
    <property type="entry name" value="Self-incomp_S1"/>
    <property type="match status" value="1"/>
</dbReference>
<evidence type="ECO:0008006" key="9">
    <source>
        <dbReference type="Google" id="ProtNLM"/>
    </source>
</evidence>
<feature type="signal peptide" evidence="6">
    <location>
        <begin position="1"/>
        <end position="20"/>
    </location>
</feature>
<gene>
    <name evidence="7" type="ORF">PIB30_078833</name>
</gene>
<accession>A0ABU6WS49</accession>
<protein>
    <recommendedName>
        <fullName evidence="9">S-protein homolog</fullName>
    </recommendedName>
</protein>
<evidence type="ECO:0000256" key="3">
    <source>
        <dbReference type="ARBA" id="ARBA00022471"/>
    </source>
</evidence>
<evidence type="ECO:0000256" key="6">
    <source>
        <dbReference type="SAM" id="SignalP"/>
    </source>
</evidence>
<dbReference type="InterPro" id="IPR010264">
    <property type="entry name" value="Self-incomp_S1"/>
</dbReference>
<reference evidence="7 8" key="1">
    <citation type="journal article" date="2023" name="Plants (Basel)">
        <title>Bridging the Gap: Combining Genomics and Transcriptomics Approaches to Understand Stylosanthes scabra, an Orphan Legume from the Brazilian Caatinga.</title>
        <authorList>
            <person name="Ferreira-Neto J.R.C."/>
            <person name="da Silva M.D."/>
            <person name="Binneck E."/>
            <person name="de Melo N.F."/>
            <person name="da Silva R.H."/>
            <person name="de Melo A.L.T.M."/>
            <person name="Pandolfi V."/>
            <person name="Bustamante F.O."/>
            <person name="Brasileiro-Vidal A.C."/>
            <person name="Benko-Iseppon A.M."/>
        </authorList>
    </citation>
    <scope>NUCLEOTIDE SEQUENCE [LARGE SCALE GENOMIC DNA]</scope>
    <source>
        <tissue evidence="7">Leaves</tissue>
    </source>
</reference>
<keyword evidence="5 6" id="KW-0732">Signal</keyword>
<evidence type="ECO:0000256" key="4">
    <source>
        <dbReference type="ARBA" id="ARBA00022525"/>
    </source>
</evidence>
<feature type="chain" id="PRO_5046473063" description="S-protein homolog" evidence="6">
    <location>
        <begin position="21"/>
        <end position="81"/>
    </location>
</feature>